<name>A0ABY1WIZ0_9GAMM</name>
<protein>
    <submittedName>
        <fullName evidence="1">Polysaccharide biosynthesis protein</fullName>
    </submittedName>
</protein>
<dbReference type="Proteomes" id="UP000293089">
    <property type="component" value="Unassembled WGS sequence"/>
</dbReference>
<dbReference type="InterPro" id="IPR007739">
    <property type="entry name" value="RgpF"/>
</dbReference>
<dbReference type="InterPro" id="IPR036412">
    <property type="entry name" value="HAD-like_sf"/>
</dbReference>
<reference evidence="1 2" key="1">
    <citation type="submission" date="2019-02" db="EMBL/GenBank/DDBJ databases">
        <title>WGS of Pseudoxanthomonas species novum from clinical isolates.</title>
        <authorList>
            <person name="Bernier A.-M."/>
            <person name="Bernard K."/>
            <person name="Vachon A."/>
        </authorList>
    </citation>
    <scope>NUCLEOTIDE SEQUENCE [LARGE SCALE GENOMIC DNA]</scope>
    <source>
        <strain evidence="2">NML 170316</strain>
    </source>
</reference>
<accession>A0ABY1WIZ0</accession>
<dbReference type="CDD" id="cd01427">
    <property type="entry name" value="HAD_like"/>
    <property type="match status" value="1"/>
</dbReference>
<comment type="caution">
    <text evidence="1">The sequence shown here is derived from an EMBL/GenBank/DDBJ whole genome shotgun (WGS) entry which is preliminary data.</text>
</comment>
<dbReference type="InterPro" id="IPR023214">
    <property type="entry name" value="HAD_sf"/>
</dbReference>
<proteinExistence type="predicted"/>
<gene>
    <name evidence="1" type="ORF">EA658_03140</name>
</gene>
<dbReference type="EMBL" id="SHME01000001">
    <property type="protein sequence ID" value="TAA22597.1"/>
    <property type="molecule type" value="Genomic_DNA"/>
</dbReference>
<keyword evidence="2" id="KW-1185">Reference proteome</keyword>
<dbReference type="RefSeq" id="WP_130530615.1">
    <property type="nucleotide sequence ID" value="NZ_SHMD01000003.1"/>
</dbReference>
<dbReference type="Pfam" id="PF05045">
    <property type="entry name" value="RgpF"/>
    <property type="match status" value="1"/>
</dbReference>
<dbReference type="SUPFAM" id="SSF56784">
    <property type="entry name" value="HAD-like"/>
    <property type="match status" value="1"/>
</dbReference>
<dbReference type="Gene3D" id="3.40.50.1000">
    <property type="entry name" value="HAD superfamily/HAD-like"/>
    <property type="match status" value="1"/>
</dbReference>
<evidence type="ECO:0000313" key="1">
    <source>
        <dbReference type="EMBL" id="TAA22597.1"/>
    </source>
</evidence>
<sequence length="964" mass="106576">MQPYAGRGGRVRRKLGTALSRLNALVQRHGGGWTGLKSVVSRAWKMARVLGVAGVMRRFEGATISERQPPAPTGYTFPPPVPLVGHDLRVGIMAHMFYADLANEFARYFASIPVPYTLLVSVVDQAAAEACHKAFSQLPNLEDLQVRLVPNRGRDIAPFLVEFRDEVRKLDLVAHVHTKKSLYTGSEQSGWRTYLLESLLGQGDRIEWILGTFLACPALGIVYPETYSALPLWAHTWLGNRQVGQQLAHRMGFDVGDTRYFDYPAGSMFWARTTSLAPLLELGLKVDDFPEEMGQTDGTMQHAVERLLTLTARNAGFVAGILPGSGVLVLSDEGGRNWRSYFSASPDARLEVASLEADLISTDLFDTLVTRPFLYQSGMRDFIAERAAKALGIEDFTALRSRAETLARLRAERDVNLHEIYDAMGTLPDAPAPESVERLKALELASEKTLLRTRPALEHALKKLTARGKRVVAVSDMYLDQAQLREVLPGPVLELPEKWYVSCETQLRKDEASAWKVLPSMEGVPRTRWLHVGDNEHADLQIPQDLGYMTPVHVLRPDALLDVVPALRPLRPPHGAATHWHQQLLLGLMARRLADLADQSPEGFLDGLAIPDPQTLGYLVLGPLVADYTLWLTRLAAEQGTTQILFLAREGHLLHQAFDIVQAKGTGAPQIRGDYLLASRRGIGMASVRTAEDFGELLSGTFTGSLDALLKHRMGTGAATAVQDVLGAAALRGPVFLPEMRAQLLDTLAPASEALLEVARDEREKYLTYWEKTAEPQGDLLLADLGYAGTIQKFLSRLTGRSLDGAYFAVNSRIDQLTQTPLRAWARYEDPRVSTDRSQVTRYDMLLEALLTSPQGQFLRFDLDPTGMLISTHATHELGEPALHDLQRIHEGALTFVRDVCEAAGELAWSIEFDPALVQVPLRCLGEGRWKPGSWFSRLGIEDGYTGRGLVAAEEQTNQRINAP</sequence>
<organism evidence="1 2">
    <name type="scientific">Pseudoxanthomonas winnipegensis</name>
    <dbReference type="NCBI Taxonomy" id="2480810"/>
    <lineage>
        <taxon>Bacteria</taxon>
        <taxon>Pseudomonadati</taxon>
        <taxon>Pseudomonadota</taxon>
        <taxon>Gammaproteobacteria</taxon>
        <taxon>Lysobacterales</taxon>
        <taxon>Lysobacteraceae</taxon>
        <taxon>Pseudoxanthomonas</taxon>
    </lineage>
</organism>
<evidence type="ECO:0000313" key="2">
    <source>
        <dbReference type="Proteomes" id="UP000293089"/>
    </source>
</evidence>